<accession>A0A1N6H5B6</accession>
<gene>
    <name evidence="8" type="ORF">SAMN04488055_3186</name>
</gene>
<dbReference type="Proteomes" id="UP000185003">
    <property type="component" value="Unassembled WGS sequence"/>
</dbReference>
<dbReference type="Pfam" id="PF02390">
    <property type="entry name" value="Methyltransf_4"/>
    <property type="match status" value="1"/>
</dbReference>
<dbReference type="EMBL" id="FSRA01000001">
    <property type="protein sequence ID" value="SIO14990.1"/>
    <property type="molecule type" value="Genomic_DNA"/>
</dbReference>
<keyword evidence="7" id="KW-0819">tRNA processing</keyword>
<keyword evidence="6" id="KW-0949">S-adenosyl-L-methionine</keyword>
<evidence type="ECO:0000313" key="8">
    <source>
        <dbReference type="EMBL" id="SIO14990.1"/>
    </source>
</evidence>
<dbReference type="InterPro" id="IPR029063">
    <property type="entry name" value="SAM-dependent_MTases_sf"/>
</dbReference>
<dbReference type="EC" id="2.1.1.33" evidence="3"/>
<keyword evidence="5 8" id="KW-0808">Transferase</keyword>
<evidence type="ECO:0000256" key="6">
    <source>
        <dbReference type="ARBA" id="ARBA00022691"/>
    </source>
</evidence>
<dbReference type="Gene3D" id="3.40.50.150">
    <property type="entry name" value="Vaccinia Virus protein VP39"/>
    <property type="match status" value="1"/>
</dbReference>
<dbReference type="GO" id="GO:0008176">
    <property type="term" value="F:tRNA (guanine(46)-N7)-methyltransferase activity"/>
    <property type="evidence" value="ECO:0007669"/>
    <property type="project" value="UniProtKB-EC"/>
</dbReference>
<dbReference type="InterPro" id="IPR003358">
    <property type="entry name" value="tRNA_(Gua-N-7)_MeTrfase_Trmb"/>
</dbReference>
<dbReference type="STRING" id="536979.SAMN04488055_3186"/>
<sequence length="200" mass="23009">MQNSSLVVKPARYTTDSAFDWLYPERIQQLSKRHWTPMSVARKSAQFLANGPGKKVLDIGSGVGKFCILGGISFPHVNFYGVEQREELYHLSLEAREAANVQNVDFIHANFTQIDLDAYDNFYFYNSFFENIDEGDKIDHDIECSASLYVYYSRFLCRALDKKPGGTRLVTFHSLENEVPTSYQVVDVSPDLQLKMWIKR</sequence>
<dbReference type="SUPFAM" id="SSF53335">
    <property type="entry name" value="S-adenosyl-L-methionine-dependent methyltransferases"/>
    <property type="match status" value="1"/>
</dbReference>
<evidence type="ECO:0000313" key="9">
    <source>
        <dbReference type="Proteomes" id="UP000185003"/>
    </source>
</evidence>
<keyword evidence="4 8" id="KW-0489">Methyltransferase</keyword>
<proteinExistence type="predicted"/>
<evidence type="ECO:0000256" key="5">
    <source>
        <dbReference type="ARBA" id="ARBA00022679"/>
    </source>
</evidence>
<evidence type="ECO:0000256" key="3">
    <source>
        <dbReference type="ARBA" id="ARBA00011977"/>
    </source>
</evidence>
<evidence type="ECO:0000256" key="2">
    <source>
        <dbReference type="ARBA" id="ARBA00003015"/>
    </source>
</evidence>
<evidence type="ECO:0000256" key="7">
    <source>
        <dbReference type="ARBA" id="ARBA00022694"/>
    </source>
</evidence>
<name>A0A1N6H5B6_9BACT</name>
<organism evidence="8 9">
    <name type="scientific">Chitinophaga niabensis</name>
    <dbReference type="NCBI Taxonomy" id="536979"/>
    <lineage>
        <taxon>Bacteria</taxon>
        <taxon>Pseudomonadati</taxon>
        <taxon>Bacteroidota</taxon>
        <taxon>Chitinophagia</taxon>
        <taxon>Chitinophagales</taxon>
        <taxon>Chitinophagaceae</taxon>
        <taxon>Chitinophaga</taxon>
    </lineage>
</organism>
<reference evidence="8 9" key="1">
    <citation type="submission" date="2016-11" db="EMBL/GenBank/DDBJ databases">
        <authorList>
            <person name="Jaros S."/>
            <person name="Januszkiewicz K."/>
            <person name="Wedrychowicz H."/>
        </authorList>
    </citation>
    <scope>NUCLEOTIDE SEQUENCE [LARGE SCALE GENOMIC DNA]</scope>
    <source>
        <strain evidence="8 9">DSM 24787</strain>
    </source>
</reference>
<protein>
    <recommendedName>
        <fullName evidence="3">tRNA (guanine(46)-N(7))-methyltransferase</fullName>
        <ecNumber evidence="3">2.1.1.33</ecNumber>
    </recommendedName>
</protein>
<keyword evidence="9" id="KW-1185">Reference proteome</keyword>
<comment type="catalytic activity">
    <reaction evidence="1">
        <text>guanosine(46) in tRNA + S-adenosyl-L-methionine = N(7)-methylguanosine(46) in tRNA + S-adenosyl-L-homocysteine</text>
        <dbReference type="Rhea" id="RHEA:42708"/>
        <dbReference type="Rhea" id="RHEA-COMP:10188"/>
        <dbReference type="Rhea" id="RHEA-COMP:10189"/>
        <dbReference type="ChEBI" id="CHEBI:57856"/>
        <dbReference type="ChEBI" id="CHEBI:59789"/>
        <dbReference type="ChEBI" id="CHEBI:74269"/>
        <dbReference type="ChEBI" id="CHEBI:74480"/>
        <dbReference type="EC" id="2.1.1.33"/>
    </reaction>
</comment>
<evidence type="ECO:0000256" key="4">
    <source>
        <dbReference type="ARBA" id="ARBA00022603"/>
    </source>
</evidence>
<dbReference type="CDD" id="cd02440">
    <property type="entry name" value="AdoMet_MTases"/>
    <property type="match status" value="1"/>
</dbReference>
<comment type="function">
    <text evidence="2">Catalyzes the formation of N(7)-methylguanine at position 46 (m7G46) in tRNA.</text>
</comment>
<dbReference type="AlphaFoldDB" id="A0A1N6H5B6"/>
<evidence type="ECO:0000256" key="1">
    <source>
        <dbReference type="ARBA" id="ARBA00000142"/>
    </source>
</evidence>